<protein>
    <recommendedName>
        <fullName evidence="8">Zn(2)-C6 fungal-type domain-containing protein</fullName>
    </recommendedName>
</protein>
<keyword evidence="4" id="KW-0238">DNA-binding</keyword>
<dbReference type="Gene3D" id="4.10.240.10">
    <property type="entry name" value="Zn(2)-C6 fungal-type DNA-binding domain"/>
    <property type="match status" value="1"/>
</dbReference>
<dbReference type="PANTHER" id="PTHR31001">
    <property type="entry name" value="UNCHARACTERIZED TRANSCRIPTIONAL REGULATORY PROTEIN"/>
    <property type="match status" value="1"/>
</dbReference>
<comment type="subcellular location">
    <subcellularLocation>
        <location evidence="1">Nucleus</location>
    </subcellularLocation>
</comment>
<keyword evidence="5" id="KW-0804">Transcription</keyword>
<evidence type="ECO:0000256" key="5">
    <source>
        <dbReference type="ARBA" id="ARBA00023163"/>
    </source>
</evidence>
<evidence type="ECO:0000256" key="4">
    <source>
        <dbReference type="ARBA" id="ARBA00023125"/>
    </source>
</evidence>
<dbReference type="PROSITE" id="PS50048">
    <property type="entry name" value="ZN2_CY6_FUNGAL_2"/>
    <property type="match status" value="1"/>
</dbReference>
<evidence type="ECO:0000313" key="10">
    <source>
        <dbReference type="Proteomes" id="UP000253729"/>
    </source>
</evidence>
<sequence>MEPLGSILSSRTDRKRREQKPRVLLSCTWCREKKVKCNRGRPCANCLRRGQDTACQYITERSRRPVSGEQEPHEVYRRLRYLEQKLLRLEKAAIQDHSSTPEHVALDGSAKTPDADAANDRSQAEAESAASPRPGSVSGCLLSETSGTRFISPSHWQAMMNNAELNIEDRSVNYGQGAEETESSPDGPVLLLGISHQMDEAELLAALPPRNIADMLVRRCLVIIHVPTFKSEYLEFWKDPSGVSLAWLALLYSILSCAIYIEHTTNPEDTNPQLPGTFHVYRTNCAIALAKANFATPGRYKVDAAIMYLGVEYLQSNNLKTGISMLLGVVSRLAIMMGYHREPRLYHPQISCFEAEMRRRAWLLLVSIDSKVAWQTGLPRVIPRKLGDVTLPRNLLDSDFGLDTTVLPPSRSVGQHVSNIAYISALEQMLFVVGEVTDTVSGGAMVSDTAQGLSLRLEKIKSSLPSIFQLQPREAQRLDDGKMIERYCLEITYQRARCILYRRYLTTARSDPHRKFRSICVDAARQILALQSELFQGMLAKSHSRHRAWFGLSRSISDCLTATMVICLEVINQSRDGSSSNDHVRTELIELLKSSHMSWKLSPRPSLETIKAAEITSTVLDLLGANRVDVLPPLSGKEEGQGSPTELTENLTSPNIIQDMLVGDSALEMFDWALWDREMQQLQQADRVILQSTQLHRSHVTG</sequence>
<dbReference type="Proteomes" id="UP000253729">
    <property type="component" value="Unassembled WGS sequence"/>
</dbReference>
<evidence type="ECO:0000256" key="2">
    <source>
        <dbReference type="ARBA" id="ARBA00022723"/>
    </source>
</evidence>
<evidence type="ECO:0000256" key="6">
    <source>
        <dbReference type="ARBA" id="ARBA00023242"/>
    </source>
</evidence>
<dbReference type="Pfam" id="PF00172">
    <property type="entry name" value="Zn_clus"/>
    <property type="match status" value="1"/>
</dbReference>
<dbReference type="GO" id="GO:0000981">
    <property type="term" value="F:DNA-binding transcription factor activity, RNA polymerase II-specific"/>
    <property type="evidence" value="ECO:0007669"/>
    <property type="project" value="InterPro"/>
</dbReference>
<evidence type="ECO:0000256" key="3">
    <source>
        <dbReference type="ARBA" id="ARBA00023015"/>
    </source>
</evidence>
<dbReference type="GO" id="GO:0003677">
    <property type="term" value="F:DNA binding"/>
    <property type="evidence" value="ECO:0007669"/>
    <property type="project" value="UniProtKB-KW"/>
</dbReference>
<evidence type="ECO:0000256" key="7">
    <source>
        <dbReference type="SAM" id="MobiDB-lite"/>
    </source>
</evidence>
<dbReference type="EMBL" id="KZ852088">
    <property type="protein sequence ID" value="RDH27529.1"/>
    <property type="molecule type" value="Genomic_DNA"/>
</dbReference>
<dbReference type="STRING" id="1341132.A0A3F3PKT6"/>
<dbReference type="InterPro" id="IPR050613">
    <property type="entry name" value="Sec_Metabolite_Reg"/>
</dbReference>
<gene>
    <name evidence="9" type="ORF">BDQ94DRAFT_184483</name>
</gene>
<dbReference type="GO" id="GO:0005634">
    <property type="term" value="C:nucleus"/>
    <property type="evidence" value="ECO:0007669"/>
    <property type="project" value="UniProtKB-SubCell"/>
</dbReference>
<dbReference type="GO" id="GO:0008270">
    <property type="term" value="F:zinc ion binding"/>
    <property type="evidence" value="ECO:0007669"/>
    <property type="project" value="InterPro"/>
</dbReference>
<keyword evidence="10" id="KW-1185">Reference proteome</keyword>
<dbReference type="PANTHER" id="PTHR31001:SF86">
    <property type="entry name" value="ZN(II)2CYS6 TRANSCRIPTION FACTOR (EUROFUNG)"/>
    <property type="match status" value="1"/>
</dbReference>
<dbReference type="AlphaFoldDB" id="A0A3F3PKT6"/>
<proteinExistence type="predicted"/>
<accession>A0A3F3PKT6</accession>
<reference evidence="9 10" key="1">
    <citation type="submission" date="2018-07" db="EMBL/GenBank/DDBJ databases">
        <title>The genomes of Aspergillus section Nigri reveals drivers in fungal speciation.</title>
        <authorList>
            <consortium name="DOE Joint Genome Institute"/>
            <person name="Vesth T.C."/>
            <person name="Nybo J."/>
            <person name="Theobald S."/>
            <person name="Brandl J."/>
            <person name="Frisvad J.C."/>
            <person name="Nielsen K.F."/>
            <person name="Lyhne E.K."/>
            <person name="Kogle M.E."/>
            <person name="Kuo A."/>
            <person name="Riley R."/>
            <person name="Clum A."/>
            <person name="Nolan M."/>
            <person name="Lipzen A."/>
            <person name="Salamov A."/>
            <person name="Henrissat B."/>
            <person name="Wiebenga A."/>
            <person name="De vries R.P."/>
            <person name="Grigoriev I.V."/>
            <person name="Mortensen U.H."/>
            <person name="Andersen M.R."/>
            <person name="Baker S.E."/>
        </authorList>
    </citation>
    <scope>NUCLEOTIDE SEQUENCE [LARGE SCALE GENOMIC DNA]</scope>
    <source>
        <strain evidence="9 10">CBS 139.54b</strain>
    </source>
</reference>
<dbReference type="SMART" id="SM00906">
    <property type="entry name" value="Fungal_trans"/>
    <property type="match status" value="1"/>
</dbReference>
<keyword evidence="6" id="KW-0539">Nucleus</keyword>
<feature type="domain" description="Zn(2)-C6 fungal-type" evidence="8">
    <location>
        <begin position="26"/>
        <end position="57"/>
    </location>
</feature>
<dbReference type="InterPro" id="IPR007219">
    <property type="entry name" value="XnlR_reg_dom"/>
</dbReference>
<dbReference type="SMART" id="SM00066">
    <property type="entry name" value="GAL4"/>
    <property type="match status" value="1"/>
</dbReference>
<evidence type="ECO:0000259" key="8">
    <source>
        <dbReference type="PROSITE" id="PS50048"/>
    </source>
</evidence>
<dbReference type="CDD" id="cd12148">
    <property type="entry name" value="fungal_TF_MHR"/>
    <property type="match status" value="1"/>
</dbReference>
<dbReference type="SUPFAM" id="SSF57701">
    <property type="entry name" value="Zn2/Cys6 DNA-binding domain"/>
    <property type="match status" value="1"/>
</dbReference>
<dbReference type="GO" id="GO:0009893">
    <property type="term" value="P:positive regulation of metabolic process"/>
    <property type="evidence" value="ECO:0007669"/>
    <property type="project" value="UniProtKB-ARBA"/>
</dbReference>
<evidence type="ECO:0000256" key="1">
    <source>
        <dbReference type="ARBA" id="ARBA00004123"/>
    </source>
</evidence>
<dbReference type="GO" id="GO:0006351">
    <property type="term" value="P:DNA-templated transcription"/>
    <property type="evidence" value="ECO:0007669"/>
    <property type="project" value="InterPro"/>
</dbReference>
<dbReference type="Pfam" id="PF04082">
    <property type="entry name" value="Fungal_trans"/>
    <property type="match status" value="1"/>
</dbReference>
<dbReference type="RefSeq" id="XP_026620551.1">
    <property type="nucleotide sequence ID" value="XM_026774657.1"/>
</dbReference>
<dbReference type="CDD" id="cd00067">
    <property type="entry name" value="GAL4"/>
    <property type="match status" value="1"/>
</dbReference>
<keyword evidence="2" id="KW-0479">Metal-binding</keyword>
<evidence type="ECO:0000313" key="9">
    <source>
        <dbReference type="EMBL" id="RDH27529.1"/>
    </source>
</evidence>
<dbReference type="GeneID" id="38143013"/>
<feature type="region of interest" description="Disordered" evidence="7">
    <location>
        <begin position="94"/>
        <end position="138"/>
    </location>
</feature>
<dbReference type="PROSITE" id="PS00463">
    <property type="entry name" value="ZN2_CY6_FUNGAL_1"/>
    <property type="match status" value="1"/>
</dbReference>
<keyword evidence="3" id="KW-0805">Transcription regulation</keyword>
<organism evidence="9 10">
    <name type="scientific">Aspergillus welwitschiae</name>
    <dbReference type="NCBI Taxonomy" id="1341132"/>
    <lineage>
        <taxon>Eukaryota</taxon>
        <taxon>Fungi</taxon>
        <taxon>Dikarya</taxon>
        <taxon>Ascomycota</taxon>
        <taxon>Pezizomycotina</taxon>
        <taxon>Eurotiomycetes</taxon>
        <taxon>Eurotiomycetidae</taxon>
        <taxon>Eurotiales</taxon>
        <taxon>Aspergillaceae</taxon>
        <taxon>Aspergillus</taxon>
        <taxon>Aspergillus subgen. Circumdati</taxon>
    </lineage>
</organism>
<name>A0A3F3PKT6_9EURO</name>
<dbReference type="InterPro" id="IPR001138">
    <property type="entry name" value="Zn2Cys6_DnaBD"/>
</dbReference>
<dbReference type="InterPro" id="IPR036864">
    <property type="entry name" value="Zn2-C6_fun-type_DNA-bd_sf"/>
</dbReference>